<protein>
    <submittedName>
        <fullName evidence="1">M14 family metallopeptidase</fullName>
    </submittedName>
</protein>
<keyword evidence="2" id="KW-1185">Reference proteome</keyword>
<dbReference type="Proteomes" id="UP001596977">
    <property type="component" value="Unassembled WGS sequence"/>
</dbReference>
<dbReference type="Pfam" id="PF10994">
    <property type="entry name" value="DUF2817"/>
    <property type="match status" value="1"/>
</dbReference>
<comment type="caution">
    <text evidence="1">The sequence shown here is derived from an EMBL/GenBank/DDBJ whole genome shotgun (WGS) entry which is preliminary data.</text>
</comment>
<evidence type="ECO:0000313" key="2">
    <source>
        <dbReference type="Proteomes" id="UP001596977"/>
    </source>
</evidence>
<dbReference type="Gene3D" id="3.40.630.10">
    <property type="entry name" value="Zn peptidases"/>
    <property type="match status" value="1"/>
</dbReference>
<reference evidence="2" key="1">
    <citation type="journal article" date="2019" name="Int. J. Syst. Evol. Microbiol.">
        <title>The Global Catalogue of Microorganisms (GCM) 10K type strain sequencing project: providing services to taxonomists for standard genome sequencing and annotation.</title>
        <authorList>
            <consortium name="The Broad Institute Genomics Platform"/>
            <consortium name="The Broad Institute Genome Sequencing Center for Infectious Disease"/>
            <person name="Wu L."/>
            <person name="Ma J."/>
        </authorList>
    </citation>
    <scope>NUCLEOTIDE SEQUENCE [LARGE SCALE GENOMIC DNA]</scope>
    <source>
        <strain evidence="2">CCUG 62982</strain>
    </source>
</reference>
<proteinExistence type="predicted"/>
<dbReference type="SUPFAM" id="SSF53187">
    <property type="entry name" value="Zn-dependent exopeptidases"/>
    <property type="match status" value="1"/>
</dbReference>
<organism evidence="1 2">
    <name type="scientific">Sphingomonas canadensis</name>
    <dbReference type="NCBI Taxonomy" id="1219257"/>
    <lineage>
        <taxon>Bacteria</taxon>
        <taxon>Pseudomonadati</taxon>
        <taxon>Pseudomonadota</taxon>
        <taxon>Alphaproteobacteria</taxon>
        <taxon>Sphingomonadales</taxon>
        <taxon>Sphingomonadaceae</taxon>
        <taxon>Sphingomonas</taxon>
    </lineage>
</organism>
<dbReference type="InterPro" id="IPR021259">
    <property type="entry name" value="DUF2817"/>
</dbReference>
<accession>A0ABW3HA54</accession>
<dbReference type="CDD" id="cd06233">
    <property type="entry name" value="M14-like"/>
    <property type="match status" value="1"/>
</dbReference>
<name>A0ABW3HA54_9SPHN</name>
<dbReference type="EMBL" id="JBHTJG010000012">
    <property type="protein sequence ID" value="MFD0948371.1"/>
    <property type="molecule type" value="Genomic_DNA"/>
</dbReference>
<evidence type="ECO:0000313" key="1">
    <source>
        <dbReference type="EMBL" id="MFD0948371.1"/>
    </source>
</evidence>
<dbReference type="RefSeq" id="WP_264946300.1">
    <property type="nucleotide sequence ID" value="NZ_JAPDRA010000012.1"/>
</dbReference>
<gene>
    <name evidence="1" type="ORF">ACFQ1E_18685</name>
</gene>
<sequence>MQWFSETVPQSDALFASMARAAGAAQAWYPHPLPDPDGLEIGTRAAWIGPEDAVRVTVVVSGTHGIEGYAGAAIQSAWLERAGRHWPGREDALLMVHQINPWGCAWNRREDHQHIDVFRNLVYDTAPFRANPLYDRYEEGINPRAWEGLERERADAIFTDLIREHGMEGAITAIRRGQHDHPLGITYHGAGASWSRDTMDAIGERFLRRARTVDVLDIHTGFGDFGQGMIISCETPGTENARWVDERFGPMLYRWGQVGMIPEHPHGPYHRWERVTGPGSVRDFGLEFGTYDMGERFDTFRANHFVHTRGTIDSPFGRSVSAAFREGYYPASEEWRARILATGLDVIDRSIGIEEIVRNG</sequence>